<accession>A0A086J4Y6</accession>
<dbReference type="RefSeq" id="XP_052905759.1">
    <property type="nucleotide sequence ID" value="XM_053047934.1"/>
</dbReference>
<gene>
    <name evidence="2" type="ORF">NESG_00281</name>
</gene>
<dbReference type="AlphaFoldDB" id="A0A086J4Y6"/>
<name>A0A086J4Y6_NEMA1</name>
<dbReference type="Proteomes" id="UP000054524">
    <property type="component" value="Unassembled WGS sequence"/>
</dbReference>
<proteinExistence type="predicted"/>
<feature type="coiled-coil region" evidence="1">
    <location>
        <begin position="170"/>
        <end position="211"/>
    </location>
</feature>
<sequence>MATGTISALLQDDDIMKENQTLDQSFVPHMEYASSRSSADGELIRHVTTAFAEVCKRIETLHNMIEKQAERPDVMEEKPDLDSMILQEKDEVGWLERIKQIIYGKDKEESTEYPQAAEEHTVQAEPEQIIEHSVEHSTLLNALRRVEKAGMQAVMSRQGIAGEITAQRERESATAEIAYQKARAEAAEQALKETKEQLASCRARLKIRKKEITEVRASFSSCSAAEASLAKLATTASVQITRILLLLGMPDAIEQLHKEISAGEVGKLVTSLQEIEGVFRESMHREKEMHEKMQKDKMQIGSQILALHKELDVLKRENQEMIKETEKMRDEKDAIINKQRLAIKLLKSRIVQGSGLLSRIDLPESISARKDVPINSVFPAEQAKPKSKVEIELRERIADLEKHLAGLDGTDTPQYKKSLADLEDCKRRLADFMKI</sequence>
<organism evidence="2 3">
    <name type="scientific">Nematocida ausubeli (strain ATCC PRA-371 / ERTm2)</name>
    <name type="common">Nematode killer fungus</name>
    <dbReference type="NCBI Taxonomy" id="1913371"/>
    <lineage>
        <taxon>Eukaryota</taxon>
        <taxon>Fungi</taxon>
        <taxon>Fungi incertae sedis</taxon>
        <taxon>Microsporidia</taxon>
        <taxon>Nematocida</taxon>
    </lineage>
</organism>
<evidence type="ECO:0000256" key="1">
    <source>
        <dbReference type="SAM" id="Coils"/>
    </source>
</evidence>
<comment type="caution">
    <text evidence="2">The sequence shown here is derived from an EMBL/GenBank/DDBJ whole genome shotgun (WGS) entry which is preliminary data.</text>
</comment>
<evidence type="ECO:0000313" key="2">
    <source>
        <dbReference type="EMBL" id="KFG27204.1"/>
    </source>
</evidence>
<evidence type="ECO:0000313" key="3">
    <source>
        <dbReference type="Proteomes" id="UP000054524"/>
    </source>
</evidence>
<reference evidence="2 3" key="1">
    <citation type="journal article" date="2014" name="Genome Announc.">
        <title>Genome Sequence of the Microsporidian Species Nematocida sp1 Strain ERTm6 (ATCC PRA-372).</title>
        <authorList>
            <person name="Bakowski M.A."/>
            <person name="Priest M."/>
            <person name="Young S."/>
            <person name="Cuomo C.A."/>
            <person name="Troemel E.R."/>
        </authorList>
    </citation>
    <scope>NUCLEOTIDE SEQUENCE [LARGE SCALE GENOMIC DNA]</scope>
    <source>
        <strain evidence="2 3">ERTm6</strain>
    </source>
</reference>
<protein>
    <submittedName>
        <fullName evidence="2">Uncharacterized protein</fullName>
    </submittedName>
</protein>
<keyword evidence="3" id="KW-1185">Reference proteome</keyword>
<dbReference type="GeneID" id="77675254"/>
<dbReference type="HOGENOM" id="CLU_636302_0_0_1"/>
<dbReference type="EMBL" id="AKIJ01000001">
    <property type="protein sequence ID" value="KFG27204.1"/>
    <property type="molecule type" value="Genomic_DNA"/>
</dbReference>
<feature type="coiled-coil region" evidence="1">
    <location>
        <begin position="304"/>
        <end position="338"/>
    </location>
</feature>
<keyword evidence="1" id="KW-0175">Coiled coil</keyword>